<evidence type="ECO:0000256" key="3">
    <source>
        <dbReference type="ARBA" id="ARBA00022692"/>
    </source>
</evidence>
<keyword evidence="5 6" id="KW-0472">Membrane</keyword>
<dbReference type="CDD" id="cd17330">
    <property type="entry name" value="MFS_SLC46_TetA_like"/>
    <property type="match status" value="1"/>
</dbReference>
<reference evidence="8 9" key="1">
    <citation type="submission" date="2016-06" db="EMBL/GenBank/DDBJ databases">
        <title>Comparative genomics of the ectomycorrhizal sister species Rhizopogon vinicolor and Rhizopogon vesiculosus (Basidiomycota: Boletales) reveals a divergence of the mating type B locus.</title>
        <authorList>
            <consortium name="DOE Joint Genome Institute"/>
            <person name="Mujic A.B."/>
            <person name="Kuo A."/>
            <person name="Tritt A."/>
            <person name="Lipzen A."/>
            <person name="Chen C."/>
            <person name="Johnson J."/>
            <person name="Sharma A."/>
            <person name="Barry K."/>
            <person name="Grigoriev I.V."/>
            <person name="Spatafora J.W."/>
        </authorList>
    </citation>
    <scope>NUCLEOTIDE SEQUENCE [LARGE SCALE GENOMIC DNA]</scope>
    <source>
        <strain evidence="8 9">AM-OR11-026</strain>
    </source>
</reference>
<keyword evidence="4 6" id="KW-1133">Transmembrane helix</keyword>
<dbReference type="PANTHER" id="PTHR23504">
    <property type="entry name" value="MAJOR FACILITATOR SUPERFAMILY DOMAIN-CONTAINING PROTEIN 10"/>
    <property type="match status" value="1"/>
</dbReference>
<dbReference type="InterPro" id="IPR020846">
    <property type="entry name" value="MFS_dom"/>
</dbReference>
<evidence type="ECO:0000256" key="2">
    <source>
        <dbReference type="ARBA" id="ARBA00022448"/>
    </source>
</evidence>
<dbReference type="OrthoDB" id="419616at2759"/>
<protein>
    <submittedName>
        <fullName evidence="8">MFS multidrug-resistance DHA1 sub-family</fullName>
    </submittedName>
</protein>
<dbReference type="InParanoid" id="A0A1B7MM27"/>
<organism evidence="8 9">
    <name type="scientific">Rhizopogon vinicolor AM-OR11-026</name>
    <dbReference type="NCBI Taxonomy" id="1314800"/>
    <lineage>
        <taxon>Eukaryota</taxon>
        <taxon>Fungi</taxon>
        <taxon>Dikarya</taxon>
        <taxon>Basidiomycota</taxon>
        <taxon>Agaricomycotina</taxon>
        <taxon>Agaricomycetes</taxon>
        <taxon>Agaricomycetidae</taxon>
        <taxon>Boletales</taxon>
        <taxon>Suillineae</taxon>
        <taxon>Rhizopogonaceae</taxon>
        <taxon>Rhizopogon</taxon>
    </lineage>
</organism>
<evidence type="ECO:0000256" key="5">
    <source>
        <dbReference type="ARBA" id="ARBA00023136"/>
    </source>
</evidence>
<dbReference type="InterPro" id="IPR036259">
    <property type="entry name" value="MFS_trans_sf"/>
</dbReference>
<comment type="subcellular location">
    <subcellularLocation>
        <location evidence="1">Membrane</location>
        <topology evidence="1">Multi-pass membrane protein</topology>
    </subcellularLocation>
</comment>
<evidence type="ECO:0000256" key="6">
    <source>
        <dbReference type="SAM" id="Phobius"/>
    </source>
</evidence>
<dbReference type="SUPFAM" id="SSF103473">
    <property type="entry name" value="MFS general substrate transporter"/>
    <property type="match status" value="1"/>
</dbReference>
<accession>A0A1B7MM27</accession>
<feature type="transmembrane region" description="Helical" evidence="6">
    <location>
        <begin position="292"/>
        <end position="313"/>
    </location>
</feature>
<feature type="transmembrane region" description="Helical" evidence="6">
    <location>
        <begin position="364"/>
        <end position="390"/>
    </location>
</feature>
<dbReference type="InterPro" id="IPR011701">
    <property type="entry name" value="MFS"/>
</dbReference>
<dbReference type="Gene3D" id="1.20.1250.20">
    <property type="entry name" value="MFS general substrate transporter like domains"/>
    <property type="match status" value="1"/>
</dbReference>
<feature type="transmembrane region" description="Helical" evidence="6">
    <location>
        <begin position="106"/>
        <end position="124"/>
    </location>
</feature>
<keyword evidence="2" id="KW-0813">Transport</keyword>
<dbReference type="InterPro" id="IPR001958">
    <property type="entry name" value="Tet-R_TetA/multi-R_MdtG-like"/>
</dbReference>
<dbReference type="PROSITE" id="PS50850">
    <property type="entry name" value="MFS"/>
    <property type="match status" value="1"/>
</dbReference>
<dbReference type="Pfam" id="PF07690">
    <property type="entry name" value="MFS_1"/>
    <property type="match status" value="1"/>
</dbReference>
<feature type="transmembrane region" description="Helical" evidence="6">
    <location>
        <begin position="72"/>
        <end position="94"/>
    </location>
</feature>
<dbReference type="AlphaFoldDB" id="A0A1B7MM27"/>
<evidence type="ECO:0000313" key="8">
    <source>
        <dbReference type="EMBL" id="OAX33678.1"/>
    </source>
</evidence>
<feature type="transmembrane region" description="Helical" evidence="6">
    <location>
        <begin position="396"/>
        <end position="416"/>
    </location>
</feature>
<dbReference type="Proteomes" id="UP000092154">
    <property type="component" value="Unassembled WGS sequence"/>
</dbReference>
<name>A0A1B7MM27_9AGAM</name>
<dbReference type="PANTHER" id="PTHR23504:SF15">
    <property type="entry name" value="MAJOR FACILITATOR SUPERFAMILY (MFS) PROFILE DOMAIN-CONTAINING PROTEIN"/>
    <property type="match status" value="1"/>
</dbReference>
<dbReference type="EMBL" id="KV448725">
    <property type="protein sequence ID" value="OAX33678.1"/>
    <property type="molecule type" value="Genomic_DNA"/>
</dbReference>
<sequence length="496" mass="53938">MSPHQSDQEDEESPLLRPERQHTVGKTPLPWHQLSVVLFSQLTEPLASQAIAPFVPQLIRDVGVTHGDESRVGYFVGILSSVFYVAQALTTLHWNSLSDHIGRKPVILTGLFGISMSIFLFGLSETFGGLVLSRALWGALNGNSGVTKSTIMDITDPTNRAQAFGLLSLPWMTGNAIGPLIGGSLSRPADRFPGLFGQSTFLKTYPYFLACAGPALFAALAWLVTYMLLQETVSTTTSLWSLIQNRCRNIYVFIFPKSLPMTADRSHSDNTIQDSRDDSKPLPLRALLTSRVLIMILNYATLALFEIALRSTIPVFYATPVDLGGLGLDPPRIGNILSVSGIINGLFQVFFFASLHDRFGTKMLLTYGIALGVPTIIAFPIINALCLTYGTGVTVWFAVGLQLAMYIPLNMGYACMAMYVPVASPNRASVGATNGLAQTVVACARIIGPASTMSMFSFSVKDPSNAWTVYYFMMALALCAMGASCLLPRQMWTRSN</sequence>
<proteinExistence type="predicted"/>
<evidence type="ECO:0000256" key="4">
    <source>
        <dbReference type="ARBA" id="ARBA00022989"/>
    </source>
</evidence>
<dbReference type="PRINTS" id="PR01035">
    <property type="entry name" value="TCRTETA"/>
</dbReference>
<evidence type="ECO:0000259" key="7">
    <source>
        <dbReference type="PROSITE" id="PS50850"/>
    </source>
</evidence>
<keyword evidence="3 6" id="KW-0812">Transmembrane</keyword>
<keyword evidence="9" id="KW-1185">Reference proteome</keyword>
<evidence type="ECO:0000313" key="9">
    <source>
        <dbReference type="Proteomes" id="UP000092154"/>
    </source>
</evidence>
<feature type="domain" description="Major facilitator superfamily (MFS) profile" evidence="7">
    <location>
        <begin position="33"/>
        <end position="491"/>
    </location>
</feature>
<feature type="transmembrane region" description="Helical" evidence="6">
    <location>
        <begin position="205"/>
        <end position="229"/>
    </location>
</feature>
<feature type="transmembrane region" description="Helical" evidence="6">
    <location>
        <begin position="468"/>
        <end position="487"/>
    </location>
</feature>
<dbReference type="GO" id="GO:0016020">
    <property type="term" value="C:membrane"/>
    <property type="evidence" value="ECO:0007669"/>
    <property type="project" value="UniProtKB-SubCell"/>
</dbReference>
<evidence type="ECO:0000256" key="1">
    <source>
        <dbReference type="ARBA" id="ARBA00004141"/>
    </source>
</evidence>
<feature type="transmembrane region" description="Helical" evidence="6">
    <location>
        <begin position="333"/>
        <end position="352"/>
    </location>
</feature>
<dbReference type="GO" id="GO:0022857">
    <property type="term" value="F:transmembrane transporter activity"/>
    <property type="evidence" value="ECO:0007669"/>
    <property type="project" value="InterPro"/>
</dbReference>
<gene>
    <name evidence="8" type="ORF">K503DRAFT_869402</name>
</gene>